<keyword evidence="3" id="KW-1185">Reference proteome</keyword>
<evidence type="ECO:0000256" key="1">
    <source>
        <dbReference type="SAM" id="Phobius"/>
    </source>
</evidence>
<dbReference type="AlphaFoldDB" id="A0A7J6UZY1"/>
<proteinExistence type="predicted"/>
<dbReference type="EMBL" id="JABWDY010040567">
    <property type="protein sequence ID" value="KAF5178031.1"/>
    <property type="molecule type" value="Genomic_DNA"/>
</dbReference>
<accession>A0A7J6UZY1</accession>
<evidence type="ECO:0000313" key="3">
    <source>
        <dbReference type="Proteomes" id="UP000554482"/>
    </source>
</evidence>
<evidence type="ECO:0000313" key="2">
    <source>
        <dbReference type="EMBL" id="KAF5178031.1"/>
    </source>
</evidence>
<gene>
    <name evidence="2" type="ORF">FRX31_032381</name>
</gene>
<comment type="caution">
    <text evidence="2">The sequence shown here is derived from an EMBL/GenBank/DDBJ whole genome shotgun (WGS) entry which is preliminary data.</text>
</comment>
<protein>
    <submittedName>
        <fullName evidence="2">Uncharacterized protein</fullName>
    </submittedName>
</protein>
<sequence>MKLLFPVPHAKNKTYSKASNTPLLTSLYYYIYIYAIAALVHLLFPLSVTSFLGSESTICKTIVLFQVIAMDMKQANDLEFFKGLSDPCPAIFEKTLKQVCEDPFSGSAICISGWQSIGNERILKYVARRALVELKLVD</sequence>
<name>A0A7J6UZY1_THATH</name>
<organism evidence="2 3">
    <name type="scientific">Thalictrum thalictroides</name>
    <name type="common">Rue-anemone</name>
    <name type="synonym">Anemone thalictroides</name>
    <dbReference type="NCBI Taxonomy" id="46969"/>
    <lineage>
        <taxon>Eukaryota</taxon>
        <taxon>Viridiplantae</taxon>
        <taxon>Streptophyta</taxon>
        <taxon>Embryophyta</taxon>
        <taxon>Tracheophyta</taxon>
        <taxon>Spermatophyta</taxon>
        <taxon>Magnoliopsida</taxon>
        <taxon>Ranunculales</taxon>
        <taxon>Ranunculaceae</taxon>
        <taxon>Thalictroideae</taxon>
        <taxon>Thalictrum</taxon>
    </lineage>
</organism>
<keyword evidence="1" id="KW-0812">Transmembrane</keyword>
<feature type="transmembrane region" description="Helical" evidence="1">
    <location>
        <begin position="29"/>
        <end position="52"/>
    </location>
</feature>
<keyword evidence="1" id="KW-1133">Transmembrane helix</keyword>
<dbReference type="Proteomes" id="UP000554482">
    <property type="component" value="Unassembled WGS sequence"/>
</dbReference>
<keyword evidence="1" id="KW-0472">Membrane</keyword>
<feature type="non-terminal residue" evidence="2">
    <location>
        <position position="138"/>
    </location>
</feature>
<reference evidence="2 3" key="1">
    <citation type="submission" date="2020-06" db="EMBL/GenBank/DDBJ databases">
        <title>Transcriptomic and genomic resources for Thalictrum thalictroides and T. hernandezii: Facilitating candidate gene discovery in an emerging model plant lineage.</title>
        <authorList>
            <person name="Arias T."/>
            <person name="Riano-Pachon D.M."/>
            <person name="Di Stilio V.S."/>
        </authorList>
    </citation>
    <scope>NUCLEOTIDE SEQUENCE [LARGE SCALE GENOMIC DNA]</scope>
    <source>
        <strain evidence="3">cv. WT478/WT964</strain>
        <tissue evidence="2">Leaves</tissue>
    </source>
</reference>